<dbReference type="InterPro" id="IPR051227">
    <property type="entry name" value="CS_glycosyltransferase"/>
</dbReference>
<dbReference type="Proteomes" id="UP000009022">
    <property type="component" value="Unassembled WGS sequence"/>
</dbReference>
<protein>
    <recommendedName>
        <fullName evidence="9">Hexosyltransferase</fullName>
        <ecNumber evidence="9">2.4.1.-</ecNumber>
    </recommendedName>
</protein>
<dbReference type="OMA" id="KSSCELW"/>
<keyword evidence="7 9" id="KW-0333">Golgi apparatus</keyword>
<keyword evidence="5 9" id="KW-0735">Signal-anchor</keyword>
<evidence type="ECO:0000256" key="9">
    <source>
        <dbReference type="RuleBase" id="RU364016"/>
    </source>
</evidence>
<dbReference type="PANTHER" id="PTHR12369">
    <property type="entry name" value="CHONDROITIN SYNTHASE"/>
    <property type="match status" value="1"/>
</dbReference>
<dbReference type="Pfam" id="PF05679">
    <property type="entry name" value="CHGN"/>
    <property type="match status" value="1"/>
</dbReference>
<keyword evidence="4 9" id="KW-0812">Transmembrane</keyword>
<sequence length="631" mass="74200">MKVEFIFLQLIVIIFIVIFYFDFGSDTRRPMQLLINNFNQTNLGALRIKSKVGSISCHCKGQTPKDFDGKLCLYQWINHNRCLEHIDDLKEAKTFPFQPLHCRSVDRLQVDQSPVNVGNRIVGFIHPPFNALYTFELVSKSSCELWLSRDNTSRNIFRIAHTFLGSQRMNLRIKLPTKSPWIYMEKGRQYWIELLQVTGNTKSFLAVKWKYYDGKIEKNLGVISHRHISLLQEDDIANSVAQKQASHHVEGWKIDWKSFHLPYQINYQLNRIVQFYHLQRFVISDGIIHASSLQYCHNRLPNYLLTTRNRFQQVMAVAYRVFGDEFRSYISPVRGKIELIPALAQGAAKSVVQDIFTRYQSYYNQIGKPLTLLQTIRVEEKLDPSAGSRYFIELKVAQGSQHYQLSEYFYKNKTNHQWCYDADFQWSNTAPVNMIMMINHDHKYSLVLRAVLEIEKWYTQSLDSDYFTLTIIDKGFTSTPKIKAKLQKSRLKKKYFWIDDTAQSSDIISPLKQVLQQPINLTNSILFYFDPAVHFSSQLMQEIRKKTIEGRQCFAPLVINLNCGFNFQRPDGYVDRDYYNILSCYISDYQGIIHQDKPVKAFAMLLRKLIENELDIERTSYPLLFRQYRHD</sequence>
<evidence type="ECO:0000256" key="4">
    <source>
        <dbReference type="ARBA" id="ARBA00022692"/>
    </source>
</evidence>
<accession>B3SB84</accession>
<dbReference type="RefSeq" id="XP_002117505.1">
    <property type="nucleotide sequence ID" value="XM_002117469.1"/>
</dbReference>
<dbReference type="GO" id="GO:0008376">
    <property type="term" value="F:acetylgalactosaminyltransferase activity"/>
    <property type="evidence" value="ECO:0000318"/>
    <property type="project" value="GO_Central"/>
</dbReference>
<comment type="similarity">
    <text evidence="2 9">Belongs to the chondroitin N-acetylgalactosaminyltransferase family.</text>
</comment>
<keyword evidence="6 9" id="KW-1133">Transmembrane helix</keyword>
<dbReference type="PhylomeDB" id="B3SB84"/>
<evidence type="ECO:0000256" key="7">
    <source>
        <dbReference type="ARBA" id="ARBA00023034"/>
    </source>
</evidence>
<dbReference type="KEGG" id="tad:TRIADDRAFT_61525"/>
<keyword evidence="11" id="KW-1185">Reference proteome</keyword>
<dbReference type="InParanoid" id="B3SB84"/>
<feature type="transmembrane region" description="Helical" evidence="9">
    <location>
        <begin position="6"/>
        <end position="23"/>
    </location>
</feature>
<keyword evidence="8 9" id="KW-0472">Membrane</keyword>
<dbReference type="GO" id="GO:0032580">
    <property type="term" value="C:Golgi cisterna membrane"/>
    <property type="evidence" value="ECO:0007669"/>
    <property type="project" value="UniProtKB-SubCell"/>
</dbReference>
<organism evidence="10 11">
    <name type="scientific">Trichoplax adhaerens</name>
    <name type="common">Trichoplax reptans</name>
    <dbReference type="NCBI Taxonomy" id="10228"/>
    <lineage>
        <taxon>Eukaryota</taxon>
        <taxon>Metazoa</taxon>
        <taxon>Placozoa</taxon>
        <taxon>Uniplacotomia</taxon>
        <taxon>Trichoplacea</taxon>
        <taxon>Trichoplacidae</taxon>
        <taxon>Trichoplax</taxon>
    </lineage>
</organism>
<evidence type="ECO:0000256" key="1">
    <source>
        <dbReference type="ARBA" id="ARBA00004447"/>
    </source>
</evidence>
<evidence type="ECO:0000256" key="3">
    <source>
        <dbReference type="ARBA" id="ARBA00022679"/>
    </source>
</evidence>
<evidence type="ECO:0000313" key="10">
    <source>
        <dbReference type="EMBL" id="EDV20121.1"/>
    </source>
</evidence>
<dbReference type="CTD" id="6758717"/>
<evidence type="ECO:0000313" key="11">
    <source>
        <dbReference type="Proteomes" id="UP000009022"/>
    </source>
</evidence>
<gene>
    <name evidence="10" type="ORF">TRIADDRAFT_61525</name>
</gene>
<evidence type="ECO:0000256" key="6">
    <source>
        <dbReference type="ARBA" id="ARBA00022989"/>
    </source>
</evidence>
<dbReference type="EC" id="2.4.1.-" evidence="9"/>
<dbReference type="AlphaFoldDB" id="B3SB84"/>
<keyword evidence="3 9" id="KW-0808">Transferase</keyword>
<dbReference type="HOGENOM" id="CLU_437651_0_0_1"/>
<dbReference type="EMBL" id="DS985263">
    <property type="protein sequence ID" value="EDV20121.1"/>
    <property type="molecule type" value="Genomic_DNA"/>
</dbReference>
<comment type="subcellular location">
    <subcellularLocation>
        <location evidence="1 9">Golgi apparatus</location>
        <location evidence="1 9">Golgi stack membrane</location>
        <topology evidence="1 9">Single-pass type II membrane protein</topology>
    </subcellularLocation>
</comment>
<evidence type="ECO:0000256" key="5">
    <source>
        <dbReference type="ARBA" id="ARBA00022968"/>
    </source>
</evidence>
<evidence type="ECO:0000256" key="2">
    <source>
        <dbReference type="ARBA" id="ARBA00009239"/>
    </source>
</evidence>
<dbReference type="PANTHER" id="PTHR12369:SF5">
    <property type="entry name" value="HEXOSYLTRANSFERASE"/>
    <property type="match status" value="1"/>
</dbReference>
<dbReference type="GeneID" id="6758717"/>
<name>B3SB84_TRIAD</name>
<evidence type="ECO:0000256" key="8">
    <source>
        <dbReference type="ARBA" id="ARBA00023136"/>
    </source>
</evidence>
<reference evidence="10 11" key="1">
    <citation type="journal article" date="2008" name="Nature">
        <title>The Trichoplax genome and the nature of placozoans.</title>
        <authorList>
            <person name="Srivastava M."/>
            <person name="Begovic E."/>
            <person name="Chapman J."/>
            <person name="Putnam N.H."/>
            <person name="Hellsten U."/>
            <person name="Kawashima T."/>
            <person name="Kuo A."/>
            <person name="Mitros T."/>
            <person name="Salamov A."/>
            <person name="Carpenter M.L."/>
            <person name="Signorovitch A.Y."/>
            <person name="Moreno M.A."/>
            <person name="Kamm K."/>
            <person name="Grimwood J."/>
            <person name="Schmutz J."/>
            <person name="Shapiro H."/>
            <person name="Grigoriev I.V."/>
            <person name="Buss L.W."/>
            <person name="Schierwater B."/>
            <person name="Dellaporta S.L."/>
            <person name="Rokhsar D.S."/>
        </authorList>
    </citation>
    <scope>NUCLEOTIDE SEQUENCE [LARGE SCALE GENOMIC DNA]</scope>
    <source>
        <strain evidence="10 11">Grell-BS-1999</strain>
    </source>
</reference>
<dbReference type="InterPro" id="IPR008428">
    <property type="entry name" value="Chond_GalNAc"/>
</dbReference>
<proteinExistence type="inferred from homology"/>